<dbReference type="SUPFAM" id="SSF51445">
    <property type="entry name" value="(Trans)glycosidases"/>
    <property type="match status" value="1"/>
</dbReference>
<keyword evidence="1" id="KW-1133">Transmembrane helix</keyword>
<dbReference type="Proteomes" id="UP000222056">
    <property type="component" value="Unassembled WGS sequence"/>
</dbReference>
<name>A0A1H6FM37_THEAL</name>
<dbReference type="STRING" id="29539.SAMN02745716_0586"/>
<dbReference type="InterPro" id="IPR051923">
    <property type="entry name" value="Glycosyl_Hydrolase_39"/>
</dbReference>
<reference evidence="3" key="1">
    <citation type="submission" date="2016-10" db="EMBL/GenBank/DDBJ databases">
        <authorList>
            <person name="Varghese N."/>
            <person name="Submissions S."/>
        </authorList>
    </citation>
    <scope>NUCLEOTIDE SEQUENCE [LARGE SCALE GENOMIC DNA]</scope>
    <source>
        <strain evidence="3">ATCC 35263</strain>
    </source>
</reference>
<organism evidence="2 3">
    <name type="scientific">Thermoleophilum album</name>
    <dbReference type="NCBI Taxonomy" id="29539"/>
    <lineage>
        <taxon>Bacteria</taxon>
        <taxon>Bacillati</taxon>
        <taxon>Actinomycetota</taxon>
        <taxon>Thermoleophilia</taxon>
        <taxon>Thermoleophilales</taxon>
        <taxon>Thermoleophilaceae</taxon>
        <taxon>Thermoleophilum</taxon>
    </lineage>
</organism>
<keyword evidence="3" id="KW-1185">Reference proteome</keyword>
<feature type="transmembrane region" description="Helical" evidence="1">
    <location>
        <begin position="38"/>
        <end position="55"/>
    </location>
</feature>
<sequence>MAVGSRQNRAVPDASCAAQRQRLVGSVPVHVAKVRARHLGLVGLAVLVVALGIAFKSARPATAASGLEIALQDDAVFLEGKWFDRERALRIARGLGVTRLRVGLGWAFTLPRAQQRARQAPANPSYSFAAWDALIDAAARYGIRVHLSIQGPAPAFATGDRRVGPYKPNAREFERFVRVVAQHFKGRVDRYSLWNEPNWATWLAPLRAAPSLYRALYQAGWQAIKSIDPQARVLFGETAPYARPGLSIAPLDFLRRTLCVDRKYRPVRKRCPALRADGYAHHPYDFAHSPDYRYPGADNVTMGTLSRLTRALDTLARRGRLLPAGASRMPLYLTEFGYFSSGRRMLRSSKARERYTYRSFDIALRNPRVRSHLYYLLVSPPSRSRWAFFDLGLLDQRGRGRPQYTAIRKWYKRNRTRVRQPGPPLTFPLSP</sequence>
<protein>
    <recommendedName>
        <fullName evidence="4">Cellulase (Glycosyl hydrolase family 5)</fullName>
    </recommendedName>
</protein>
<dbReference type="InterPro" id="IPR017853">
    <property type="entry name" value="GH"/>
</dbReference>
<keyword evidence="1" id="KW-0812">Transmembrane</keyword>
<gene>
    <name evidence="2" type="ORF">SAMN02745716_0586</name>
</gene>
<dbReference type="PANTHER" id="PTHR12631">
    <property type="entry name" value="ALPHA-L-IDURONIDASE"/>
    <property type="match status" value="1"/>
</dbReference>
<dbReference type="Gene3D" id="3.20.20.80">
    <property type="entry name" value="Glycosidases"/>
    <property type="match status" value="1"/>
</dbReference>
<keyword evidence="1" id="KW-0472">Membrane</keyword>
<evidence type="ECO:0008006" key="4">
    <source>
        <dbReference type="Google" id="ProtNLM"/>
    </source>
</evidence>
<accession>A0A1H6FM37</accession>
<proteinExistence type="predicted"/>
<evidence type="ECO:0000256" key="1">
    <source>
        <dbReference type="SAM" id="Phobius"/>
    </source>
</evidence>
<dbReference type="GO" id="GO:0004553">
    <property type="term" value="F:hydrolase activity, hydrolyzing O-glycosyl compounds"/>
    <property type="evidence" value="ECO:0007669"/>
    <property type="project" value="TreeGrafter"/>
</dbReference>
<evidence type="ECO:0000313" key="3">
    <source>
        <dbReference type="Proteomes" id="UP000222056"/>
    </source>
</evidence>
<dbReference type="AlphaFoldDB" id="A0A1H6FM37"/>
<dbReference type="PANTHER" id="PTHR12631:SF10">
    <property type="entry name" value="BETA-XYLOSIDASE-LIKE PROTEIN-RELATED"/>
    <property type="match status" value="1"/>
</dbReference>
<evidence type="ECO:0000313" key="2">
    <source>
        <dbReference type="EMBL" id="SEH10885.1"/>
    </source>
</evidence>
<dbReference type="EMBL" id="FNWJ01000001">
    <property type="protein sequence ID" value="SEH10885.1"/>
    <property type="molecule type" value="Genomic_DNA"/>
</dbReference>